<evidence type="ECO:0000313" key="3">
    <source>
        <dbReference type="Proteomes" id="UP000602510"/>
    </source>
</evidence>
<proteinExistence type="predicted"/>
<evidence type="ECO:0000313" key="2">
    <source>
        <dbReference type="EMBL" id="KAF4130741.1"/>
    </source>
</evidence>
<accession>A0A833S6S5</accession>
<dbReference type="EMBL" id="JAACNO010002805">
    <property type="protein sequence ID" value="KAF4130741.1"/>
    <property type="molecule type" value="Genomic_DNA"/>
</dbReference>
<dbReference type="AlphaFoldDB" id="A0A833S6S5"/>
<name>A0A833S6S5_PHYIN</name>
<evidence type="ECO:0000313" key="1">
    <source>
        <dbReference type="EMBL" id="KAF4041832.1"/>
    </source>
</evidence>
<gene>
    <name evidence="1" type="ORF">GN244_ATG05868</name>
    <name evidence="2" type="ORF">GN958_ATG20046</name>
</gene>
<comment type="caution">
    <text evidence="1">The sequence shown here is derived from an EMBL/GenBank/DDBJ whole genome shotgun (WGS) entry which is preliminary data.</text>
</comment>
<dbReference type="Proteomes" id="UP000704712">
    <property type="component" value="Unassembled WGS sequence"/>
</dbReference>
<sequence>MTRSDRATTLERLEAVMIANELQGDTDGCDEEAMVYKAVSSNRYLVRYYVVKTGKWEAQRVAKMNSIRPQWDLRMNKQTF</sequence>
<keyword evidence="3" id="KW-1185">Reference proteome</keyword>
<protein>
    <submittedName>
        <fullName evidence="1">Uncharacterized protein</fullName>
    </submittedName>
</protein>
<dbReference type="Proteomes" id="UP000602510">
    <property type="component" value="Unassembled WGS sequence"/>
</dbReference>
<dbReference type="EMBL" id="WSZM01000111">
    <property type="protein sequence ID" value="KAF4041832.1"/>
    <property type="molecule type" value="Genomic_DNA"/>
</dbReference>
<reference evidence="1" key="1">
    <citation type="submission" date="2020-04" db="EMBL/GenBank/DDBJ databases">
        <title>Hybrid Assembly of Korean Phytophthora infestans isolates.</title>
        <authorList>
            <person name="Prokchorchik M."/>
            <person name="Lee Y."/>
            <person name="Seo J."/>
            <person name="Cho J.-H."/>
            <person name="Park Y.-E."/>
            <person name="Jang D.-C."/>
            <person name="Im J.-S."/>
            <person name="Choi J.-G."/>
            <person name="Park H.-J."/>
            <person name="Lee G.-B."/>
            <person name="Lee Y.-G."/>
            <person name="Hong S.-Y."/>
            <person name="Cho K."/>
            <person name="Sohn K.H."/>
        </authorList>
    </citation>
    <scope>NUCLEOTIDE SEQUENCE</scope>
    <source>
        <strain evidence="1">KR_1_A1</strain>
        <strain evidence="2">KR_2_A2</strain>
    </source>
</reference>
<organism evidence="1 3">
    <name type="scientific">Phytophthora infestans</name>
    <name type="common">Potato late blight agent</name>
    <name type="synonym">Botrytis infestans</name>
    <dbReference type="NCBI Taxonomy" id="4787"/>
    <lineage>
        <taxon>Eukaryota</taxon>
        <taxon>Sar</taxon>
        <taxon>Stramenopiles</taxon>
        <taxon>Oomycota</taxon>
        <taxon>Peronosporomycetes</taxon>
        <taxon>Peronosporales</taxon>
        <taxon>Peronosporaceae</taxon>
        <taxon>Phytophthora</taxon>
    </lineage>
</organism>